<dbReference type="InterPro" id="IPR004639">
    <property type="entry name" value="4pyrrol_synth_GluAld_NH2Trfase"/>
</dbReference>
<comment type="pathway">
    <text evidence="2">Porphyrin-containing compound metabolism; protoporphyrin-IX biosynthesis; 5-aminolevulinate from L-glutamyl-tRNA(Glu): step 2/2.</text>
</comment>
<dbReference type="InterPro" id="IPR015424">
    <property type="entry name" value="PyrdxlP-dep_Trfase"/>
</dbReference>
<sequence>MTASASLFEKAQKLIPGGVNSPVRACRSVGCDPLFIASAAGSKMTTVEGREMIDYVMSWGPMLLGHGHPSVTAAIHAAVDRGVSFGAPSPGEVALAEAVVDAVPGIEMVRMVNSGTEATMSAVRLARGYTGKSMIVKFEGCYHGHSDAFLAAAGSGLATFCIPGTPGVPADTVRHTLLAPYNDLEAVRALFETRPDIACVIVEPVAGNMGLVPPAPGFLEGLRELTARYDALLIFDEVITGFRLAYGGAQAVYGIDPDLTCLGKIIGGGLPVGAYGGKRRIMERIAPCGDVYQAGTLSGNPLAMAAGLATLTQLKKADYAGLEARTTALSEELAVILRAKGVPVHLSRAASLFTLFFCDGPVTNFDEAKKGDAALYAAFYNQMREAGVMLAPSAYECAFTSFAHTDDDFARTLDAAKRVKF</sequence>
<dbReference type="HAMAP" id="MF_00375">
    <property type="entry name" value="HemL_aminotrans_3"/>
    <property type="match status" value="1"/>
</dbReference>
<dbReference type="SUPFAM" id="SSF53383">
    <property type="entry name" value="PLP-dependent transferases"/>
    <property type="match status" value="1"/>
</dbReference>
<dbReference type="InterPro" id="IPR015422">
    <property type="entry name" value="PyrdxlP-dep_Trfase_small"/>
</dbReference>
<dbReference type="InterPro" id="IPR015421">
    <property type="entry name" value="PyrdxlP-dep_Trfase_major"/>
</dbReference>
<dbReference type="GO" id="GO:0005737">
    <property type="term" value="C:cytoplasm"/>
    <property type="evidence" value="ECO:0007669"/>
    <property type="project" value="UniProtKB-SubCell"/>
</dbReference>
<dbReference type="InterPro" id="IPR005814">
    <property type="entry name" value="Aminotrans_3"/>
</dbReference>
<name>I2PXG1_9BACT</name>
<dbReference type="AlphaFoldDB" id="I2PXG1"/>
<keyword evidence="6 7" id="KW-0627">Porphyrin biosynthesis</keyword>
<dbReference type="eggNOG" id="COG0001">
    <property type="taxonomic scope" value="Bacteria"/>
</dbReference>
<dbReference type="InterPro" id="IPR049704">
    <property type="entry name" value="Aminotrans_3_PPA_site"/>
</dbReference>
<comment type="subcellular location">
    <subcellularLocation>
        <location evidence="7">Cytoplasm</location>
    </subcellularLocation>
</comment>
<evidence type="ECO:0000256" key="7">
    <source>
        <dbReference type="HAMAP-Rule" id="MF_00375"/>
    </source>
</evidence>
<dbReference type="HOGENOM" id="CLU_016922_1_5_7"/>
<feature type="modified residue" description="N6-(pyridoxal phosphate)lysine" evidence="7">
    <location>
        <position position="264"/>
    </location>
</feature>
<dbReference type="GO" id="GO:0006782">
    <property type="term" value="P:protoporphyrinogen IX biosynthetic process"/>
    <property type="evidence" value="ECO:0007669"/>
    <property type="project" value="UniProtKB-UniRule"/>
</dbReference>
<keyword evidence="7" id="KW-0963">Cytoplasm</keyword>
<dbReference type="PANTHER" id="PTHR43713:SF3">
    <property type="entry name" value="GLUTAMATE-1-SEMIALDEHYDE 2,1-AMINOMUTASE 1, CHLOROPLASTIC-RELATED"/>
    <property type="match status" value="1"/>
</dbReference>
<evidence type="ECO:0000256" key="3">
    <source>
        <dbReference type="ARBA" id="ARBA00008981"/>
    </source>
</evidence>
<accession>I2PXG1</accession>
<dbReference type="GO" id="GO:0042286">
    <property type="term" value="F:glutamate-1-semialdehyde 2,1-aminomutase activity"/>
    <property type="evidence" value="ECO:0007669"/>
    <property type="project" value="UniProtKB-UniRule"/>
</dbReference>
<dbReference type="Pfam" id="PF00202">
    <property type="entry name" value="Aminotran_3"/>
    <property type="match status" value="1"/>
</dbReference>
<dbReference type="CDD" id="cd00610">
    <property type="entry name" value="OAT_like"/>
    <property type="match status" value="1"/>
</dbReference>
<comment type="subunit">
    <text evidence="7">Homodimer.</text>
</comment>
<comment type="similarity">
    <text evidence="3 7">Belongs to the class-III pyridoxal-phosphate-dependent aminotransferase family. HemL subfamily.</text>
</comment>
<dbReference type="STRING" id="596152.DesU5LDRAFT_0511"/>
<dbReference type="GO" id="GO:0030170">
    <property type="term" value="F:pyridoxal phosphate binding"/>
    <property type="evidence" value="ECO:0007669"/>
    <property type="project" value="InterPro"/>
</dbReference>
<evidence type="ECO:0000256" key="5">
    <source>
        <dbReference type="ARBA" id="ARBA00023235"/>
    </source>
</evidence>
<evidence type="ECO:0000256" key="1">
    <source>
        <dbReference type="ARBA" id="ARBA00001933"/>
    </source>
</evidence>
<dbReference type="PANTHER" id="PTHR43713">
    <property type="entry name" value="GLUTAMATE-1-SEMIALDEHYDE 2,1-AMINOMUTASE"/>
    <property type="match status" value="1"/>
</dbReference>
<dbReference type="EC" id="5.4.3.8" evidence="7"/>
<dbReference type="NCBIfam" id="TIGR00713">
    <property type="entry name" value="hemL"/>
    <property type="match status" value="1"/>
</dbReference>
<dbReference type="OrthoDB" id="9801052at2"/>
<evidence type="ECO:0000256" key="2">
    <source>
        <dbReference type="ARBA" id="ARBA00004819"/>
    </source>
</evidence>
<dbReference type="PROSITE" id="PS00600">
    <property type="entry name" value="AA_TRANSFER_CLASS_3"/>
    <property type="match status" value="1"/>
</dbReference>
<dbReference type="NCBIfam" id="NF000818">
    <property type="entry name" value="PRK00062.1"/>
    <property type="match status" value="1"/>
</dbReference>
<organism evidence="8">
    <name type="scientific">Desulfovibrio sp. U5L</name>
    <dbReference type="NCBI Taxonomy" id="596152"/>
    <lineage>
        <taxon>Bacteria</taxon>
        <taxon>Pseudomonadati</taxon>
        <taxon>Thermodesulfobacteriota</taxon>
        <taxon>Desulfovibrionia</taxon>
        <taxon>Desulfovibrionales</taxon>
        <taxon>Desulfovibrionaceae</taxon>
        <taxon>Desulfovibrio</taxon>
    </lineage>
</organism>
<dbReference type="GO" id="GO:0008483">
    <property type="term" value="F:transaminase activity"/>
    <property type="evidence" value="ECO:0007669"/>
    <property type="project" value="InterPro"/>
</dbReference>
<keyword evidence="4 7" id="KW-0663">Pyridoxal phosphate</keyword>
<dbReference type="UniPathway" id="UPA00251">
    <property type="reaction ID" value="UER00317"/>
</dbReference>
<gene>
    <name evidence="7" type="primary">hemL</name>
    <name evidence="8" type="ORF">DesU5LDRAFT_0511</name>
</gene>
<dbReference type="FunFam" id="3.40.640.10:FF:000021">
    <property type="entry name" value="Glutamate-1-semialdehyde 2,1-aminomutase"/>
    <property type="match status" value="1"/>
</dbReference>
<evidence type="ECO:0000256" key="4">
    <source>
        <dbReference type="ARBA" id="ARBA00022898"/>
    </source>
</evidence>
<protein>
    <recommendedName>
        <fullName evidence="7">Glutamate-1-semialdehyde 2,1-aminomutase</fullName>
        <shortName evidence="7">GSA</shortName>
        <ecNumber evidence="7">5.4.3.8</ecNumber>
    </recommendedName>
    <alternativeName>
        <fullName evidence="7">Glutamate-1-semialdehyde aminotransferase</fullName>
        <shortName evidence="7">GSA-AT</shortName>
    </alternativeName>
</protein>
<dbReference type="Gene3D" id="3.90.1150.10">
    <property type="entry name" value="Aspartate Aminotransferase, domain 1"/>
    <property type="match status" value="1"/>
</dbReference>
<comment type="catalytic activity">
    <reaction evidence="7">
        <text>(S)-4-amino-5-oxopentanoate = 5-aminolevulinate</text>
        <dbReference type="Rhea" id="RHEA:14265"/>
        <dbReference type="ChEBI" id="CHEBI:57501"/>
        <dbReference type="ChEBI" id="CHEBI:356416"/>
        <dbReference type="EC" id="5.4.3.8"/>
    </reaction>
</comment>
<evidence type="ECO:0000256" key="6">
    <source>
        <dbReference type="ARBA" id="ARBA00023244"/>
    </source>
</evidence>
<dbReference type="Gene3D" id="3.40.640.10">
    <property type="entry name" value="Type I PLP-dependent aspartate aminotransferase-like (Major domain)"/>
    <property type="match status" value="1"/>
</dbReference>
<reference evidence="8" key="1">
    <citation type="submission" date="2011-11" db="EMBL/GenBank/DDBJ databases">
        <title>Improved High-Quality Draft sequence of Desulfovibrio sp. U5L.</title>
        <authorList>
            <consortium name="US DOE Joint Genome Institute"/>
            <person name="Lucas S."/>
            <person name="Han J."/>
            <person name="Lapidus A."/>
            <person name="Cheng J.-F."/>
            <person name="Goodwin L."/>
            <person name="Pitluck S."/>
            <person name="Peters L."/>
            <person name="Ovchinnikova G."/>
            <person name="Held B."/>
            <person name="Detter J.C."/>
            <person name="Han C."/>
            <person name="Tapia R."/>
            <person name="Land M."/>
            <person name="Hauser L."/>
            <person name="Kyrpides N."/>
            <person name="Ivanova N."/>
            <person name="Pagani I."/>
            <person name="Gabster J."/>
            <person name="Walker C."/>
            <person name="Stolyar S."/>
            <person name="Stahl D."/>
            <person name="Arkin A."/>
            <person name="Dehal P."/>
            <person name="Hazen T."/>
            <person name="Woyke T."/>
        </authorList>
    </citation>
    <scope>NUCLEOTIDE SEQUENCE [LARGE SCALE GENOMIC DNA]</scope>
    <source>
        <strain evidence="8">U5L</strain>
    </source>
</reference>
<proteinExistence type="inferred from homology"/>
<keyword evidence="5 7" id="KW-0413">Isomerase</keyword>
<comment type="cofactor">
    <cofactor evidence="1 7">
        <name>pyridoxal 5'-phosphate</name>
        <dbReference type="ChEBI" id="CHEBI:597326"/>
    </cofactor>
</comment>
<dbReference type="EMBL" id="JH600068">
    <property type="protein sequence ID" value="EIG52217.1"/>
    <property type="molecule type" value="Genomic_DNA"/>
</dbReference>
<evidence type="ECO:0000313" key="8">
    <source>
        <dbReference type="EMBL" id="EIG52217.1"/>
    </source>
</evidence>